<evidence type="ECO:0000259" key="1">
    <source>
        <dbReference type="Pfam" id="PF17399"/>
    </source>
</evidence>
<organism evidence="2 3">
    <name type="scientific">Xenorhabdus stockiae</name>
    <dbReference type="NCBI Taxonomy" id="351614"/>
    <lineage>
        <taxon>Bacteria</taxon>
        <taxon>Pseudomonadati</taxon>
        <taxon>Pseudomonadota</taxon>
        <taxon>Gammaproteobacteria</taxon>
        <taxon>Enterobacterales</taxon>
        <taxon>Morganellaceae</taxon>
        <taxon>Xenorhabdus</taxon>
    </lineage>
</organism>
<dbReference type="AlphaFoldDB" id="A0A2D0KQI3"/>
<feature type="domain" description="DUF5405" evidence="1">
    <location>
        <begin position="10"/>
        <end position="99"/>
    </location>
</feature>
<sequence>MTTDNAPIVLDPKNGVYITGTRFAVVAHEKHPGKLALLQFNTYDGIYSLVDWHDSDVSLVAALVSLHVSYIRHKMRSVTEYLAAVETIAKRCQTALALLNPETYGGVVTC</sequence>
<name>A0A2D0KQI3_9GAMM</name>
<proteinExistence type="predicted"/>
<protein>
    <recommendedName>
        <fullName evidence="1">DUF5405 domain-containing protein</fullName>
    </recommendedName>
</protein>
<dbReference type="InterPro" id="IPR035404">
    <property type="entry name" value="DUF5405"/>
</dbReference>
<accession>A0A2D0KQI3</accession>
<dbReference type="Proteomes" id="UP000222366">
    <property type="component" value="Unassembled WGS sequence"/>
</dbReference>
<dbReference type="RefSeq" id="WP_099124850.1">
    <property type="nucleotide sequence ID" value="NZ_CAWNRH010000046.1"/>
</dbReference>
<keyword evidence="3" id="KW-1185">Reference proteome</keyword>
<evidence type="ECO:0000313" key="2">
    <source>
        <dbReference type="EMBL" id="PHM65701.1"/>
    </source>
</evidence>
<evidence type="ECO:0000313" key="3">
    <source>
        <dbReference type="Proteomes" id="UP000222366"/>
    </source>
</evidence>
<dbReference type="Pfam" id="PF17399">
    <property type="entry name" value="DUF5405"/>
    <property type="match status" value="1"/>
</dbReference>
<reference evidence="2 3" key="1">
    <citation type="journal article" date="2017" name="Nat. Microbiol.">
        <title>Natural product diversity associated with the nematode symbionts Photorhabdus and Xenorhabdus.</title>
        <authorList>
            <person name="Tobias N.J."/>
            <person name="Wolff H."/>
            <person name="Djahanschiri B."/>
            <person name="Grundmann F."/>
            <person name="Kronenwerth M."/>
            <person name="Shi Y.M."/>
            <person name="Simonyi S."/>
            <person name="Grun P."/>
            <person name="Shapiro-Ilan D."/>
            <person name="Pidot S.J."/>
            <person name="Stinear T.P."/>
            <person name="Ebersberger I."/>
            <person name="Bode H.B."/>
        </authorList>
    </citation>
    <scope>NUCLEOTIDE SEQUENCE [LARGE SCALE GENOMIC DNA]</scope>
    <source>
        <strain evidence="2 3">DSM 17904</strain>
    </source>
</reference>
<gene>
    <name evidence="2" type="ORF">Xsto_01853</name>
</gene>
<dbReference type="EMBL" id="NJAJ01000014">
    <property type="protein sequence ID" value="PHM65701.1"/>
    <property type="molecule type" value="Genomic_DNA"/>
</dbReference>
<comment type="caution">
    <text evidence="2">The sequence shown here is derived from an EMBL/GenBank/DDBJ whole genome shotgun (WGS) entry which is preliminary data.</text>
</comment>